<proteinExistence type="predicted"/>
<name>A0A382MM19_9ZZZZ</name>
<dbReference type="SUPFAM" id="SSF46626">
    <property type="entry name" value="Cytochrome c"/>
    <property type="match status" value="1"/>
</dbReference>
<sequence length="249" mass="27302">MTASRFCQEVETMTGQLTSQISVSVPCLSIMLVSAATVLACSGVAVAQDSPGDQVTFTKHVAPILQRSCQVCHRPGSIAPMSLLTYEEARPWARAIKEHVVNRIMPPWYIDKRIGIQGFKADKSLSGEEIATIVRWVDNGAPRGNLADMPPPREFQNMDQWHIGEPDWIVEIPEPFVVKAEAADWWGNLESDSGLTEDRWVKAVETKPSAEGFPVVHHAVTGIVNDETDAGSFLGSFLNEYALGKNGDI</sequence>
<gene>
    <name evidence="1" type="ORF">METZ01_LOCUS302019</name>
</gene>
<feature type="non-terminal residue" evidence="1">
    <location>
        <position position="249"/>
    </location>
</feature>
<dbReference type="EMBL" id="UINC01094160">
    <property type="protein sequence ID" value="SVC49165.1"/>
    <property type="molecule type" value="Genomic_DNA"/>
</dbReference>
<dbReference type="InterPro" id="IPR036909">
    <property type="entry name" value="Cyt_c-like_dom_sf"/>
</dbReference>
<evidence type="ECO:0008006" key="2">
    <source>
        <dbReference type="Google" id="ProtNLM"/>
    </source>
</evidence>
<evidence type="ECO:0000313" key="1">
    <source>
        <dbReference type="EMBL" id="SVC49165.1"/>
    </source>
</evidence>
<reference evidence="1" key="1">
    <citation type="submission" date="2018-05" db="EMBL/GenBank/DDBJ databases">
        <authorList>
            <person name="Lanie J.A."/>
            <person name="Ng W.-L."/>
            <person name="Kazmierczak K.M."/>
            <person name="Andrzejewski T.M."/>
            <person name="Davidsen T.M."/>
            <person name="Wayne K.J."/>
            <person name="Tettelin H."/>
            <person name="Glass J.I."/>
            <person name="Rusch D."/>
            <person name="Podicherti R."/>
            <person name="Tsui H.-C.T."/>
            <person name="Winkler M.E."/>
        </authorList>
    </citation>
    <scope>NUCLEOTIDE SEQUENCE</scope>
</reference>
<dbReference type="GO" id="GO:0020037">
    <property type="term" value="F:heme binding"/>
    <property type="evidence" value="ECO:0007669"/>
    <property type="project" value="InterPro"/>
</dbReference>
<accession>A0A382MM19</accession>
<organism evidence="1">
    <name type="scientific">marine metagenome</name>
    <dbReference type="NCBI Taxonomy" id="408172"/>
    <lineage>
        <taxon>unclassified sequences</taxon>
        <taxon>metagenomes</taxon>
        <taxon>ecological metagenomes</taxon>
    </lineage>
</organism>
<protein>
    <recommendedName>
        <fullName evidence="2">Cytochrome c domain-containing protein</fullName>
    </recommendedName>
</protein>
<dbReference type="AlphaFoldDB" id="A0A382MM19"/>
<dbReference type="GO" id="GO:0009055">
    <property type="term" value="F:electron transfer activity"/>
    <property type="evidence" value="ECO:0007669"/>
    <property type="project" value="InterPro"/>
</dbReference>